<evidence type="ECO:0000313" key="1">
    <source>
        <dbReference type="EMBL" id="KAI3959405.1"/>
    </source>
</evidence>
<proteinExistence type="predicted"/>
<accession>A0AAD4TG30</accession>
<protein>
    <submittedName>
        <fullName evidence="1">Uncharacterized protein</fullName>
    </submittedName>
</protein>
<dbReference type="Proteomes" id="UP001202328">
    <property type="component" value="Unassembled WGS sequence"/>
</dbReference>
<reference evidence="1" key="1">
    <citation type="submission" date="2022-04" db="EMBL/GenBank/DDBJ databases">
        <title>A functionally conserved STORR gene fusion in Papaver species that diverged 16.8 million years ago.</title>
        <authorList>
            <person name="Catania T."/>
        </authorList>
    </citation>
    <scope>NUCLEOTIDE SEQUENCE</scope>
    <source>
        <strain evidence="1">S-188037</strain>
    </source>
</reference>
<gene>
    <name evidence="1" type="ORF">MKW98_018995</name>
</gene>
<dbReference type="AlphaFoldDB" id="A0AAD4TG30"/>
<sequence length="157" mass="18439">MKKNYFRLQGSFNYSLEFSSRCPTDFVPYQTMLWTLDAWESEDLVRRNGPTYTPEMWFKWHSSLWTYCAAPVKNFSKDVISDVPLPYKFFHPAKIAILNQILHGAFTIKGYAIQHLKLRLGSRNIWLHYPSRIDVSRVILSAACSSFQQIIFAHRNL</sequence>
<dbReference type="EMBL" id="JAJJMB010001069">
    <property type="protein sequence ID" value="KAI3959405.1"/>
    <property type="molecule type" value="Genomic_DNA"/>
</dbReference>
<keyword evidence="2" id="KW-1185">Reference proteome</keyword>
<organism evidence="1 2">
    <name type="scientific">Papaver atlanticum</name>
    <dbReference type="NCBI Taxonomy" id="357466"/>
    <lineage>
        <taxon>Eukaryota</taxon>
        <taxon>Viridiplantae</taxon>
        <taxon>Streptophyta</taxon>
        <taxon>Embryophyta</taxon>
        <taxon>Tracheophyta</taxon>
        <taxon>Spermatophyta</taxon>
        <taxon>Magnoliopsida</taxon>
        <taxon>Ranunculales</taxon>
        <taxon>Papaveraceae</taxon>
        <taxon>Papaveroideae</taxon>
        <taxon>Papaver</taxon>
    </lineage>
</organism>
<name>A0AAD4TG30_9MAGN</name>
<comment type="caution">
    <text evidence="1">The sequence shown here is derived from an EMBL/GenBank/DDBJ whole genome shotgun (WGS) entry which is preliminary data.</text>
</comment>
<evidence type="ECO:0000313" key="2">
    <source>
        <dbReference type="Proteomes" id="UP001202328"/>
    </source>
</evidence>